<evidence type="ECO:0000259" key="12">
    <source>
        <dbReference type="Pfam" id="PF01699"/>
    </source>
</evidence>
<evidence type="ECO:0000256" key="4">
    <source>
        <dbReference type="ARBA" id="ARBA00022568"/>
    </source>
</evidence>
<keyword evidence="3 10" id="KW-0813">Transport</keyword>
<organism evidence="13 14">
    <name type="scientific">Diaporthe australafricana</name>
    <dbReference type="NCBI Taxonomy" id="127596"/>
    <lineage>
        <taxon>Eukaryota</taxon>
        <taxon>Fungi</taxon>
        <taxon>Dikarya</taxon>
        <taxon>Ascomycota</taxon>
        <taxon>Pezizomycotina</taxon>
        <taxon>Sordariomycetes</taxon>
        <taxon>Sordariomycetidae</taxon>
        <taxon>Diaporthales</taxon>
        <taxon>Diaporthaceae</taxon>
        <taxon>Diaporthe</taxon>
    </lineage>
</organism>
<evidence type="ECO:0000256" key="3">
    <source>
        <dbReference type="ARBA" id="ARBA00022448"/>
    </source>
</evidence>
<feature type="transmembrane region" description="Helical" evidence="10">
    <location>
        <begin position="167"/>
        <end position="191"/>
    </location>
</feature>
<feature type="transmembrane region" description="Helical" evidence="10">
    <location>
        <begin position="107"/>
        <end position="125"/>
    </location>
</feature>
<feature type="transmembrane region" description="Helical" evidence="10">
    <location>
        <begin position="403"/>
        <end position="420"/>
    </location>
</feature>
<dbReference type="PANTHER" id="PTHR31503">
    <property type="entry name" value="VACUOLAR CALCIUM ION TRANSPORTER"/>
    <property type="match status" value="1"/>
</dbReference>
<comment type="caution">
    <text evidence="10">Lacks conserved residue(s) required for the propagation of feature annotation.</text>
</comment>
<keyword evidence="14" id="KW-1185">Reference proteome</keyword>
<dbReference type="InterPro" id="IPR004713">
    <property type="entry name" value="CaH_exchang"/>
</dbReference>
<keyword evidence="10" id="KW-0050">Antiport</keyword>
<keyword evidence="9 10" id="KW-0472">Membrane</keyword>
<evidence type="ECO:0000313" key="13">
    <source>
        <dbReference type="EMBL" id="KAL1874563.1"/>
    </source>
</evidence>
<dbReference type="PANTHER" id="PTHR31503:SF14">
    <property type="entry name" value="VACUOLAR CALCIUM ION TRANSPORTER"/>
    <property type="match status" value="1"/>
</dbReference>
<evidence type="ECO:0000256" key="1">
    <source>
        <dbReference type="ARBA" id="ARBA00004127"/>
    </source>
</evidence>
<keyword evidence="6 10" id="KW-0106">Calcium</keyword>
<feature type="transmembrane region" description="Helical" evidence="10">
    <location>
        <begin position="137"/>
        <end position="161"/>
    </location>
</feature>
<protein>
    <recommendedName>
        <fullName evidence="10">Vacuolar calcium ion transporter</fullName>
    </recommendedName>
</protein>
<dbReference type="InterPro" id="IPR004837">
    <property type="entry name" value="NaCa_Exmemb"/>
</dbReference>
<dbReference type="Pfam" id="PF01699">
    <property type="entry name" value="Na_Ca_ex"/>
    <property type="match status" value="2"/>
</dbReference>
<evidence type="ECO:0000256" key="11">
    <source>
        <dbReference type="SAM" id="MobiDB-lite"/>
    </source>
</evidence>
<comment type="caution">
    <text evidence="13">The sequence shown here is derived from an EMBL/GenBank/DDBJ whole genome shotgun (WGS) entry which is preliminary data.</text>
</comment>
<sequence length="474" mass="51277">MLRAPQPRQSTSSRSNNMATAEKASSRDPALPQHEPVRHKHDDGNGNSTMTPHIKAAGESGRRGFGTEFFAIAWKSSCKASCAVNVLWPVVPAAIAVKYALPEQHLAIFILAYIAMVPCANLIGFAGQEFGRKMPPVAGVIVETTLGSIVEIILFLVLAIRERNEEIIKAAILGSILANMLLCLGVCFWAAGMRRDESHFSEAVTEAGSGLLLTAGIGLAVPTVFTIAFQNTEGQTAEALTSTVLQVSRSTAVMLIIAYFVYVWFMGRTHHGIYEAVFEYDEERDHDAHKDAHKAKLTITECVVALVISIGLVGLIAVALVEEIPAIVANHGISDPFMGLILVPLVEKAAEHITAVDEAYDNQMNLALSHVLGATLQTALFNGPFIVIVGWGMNFDMGLDFDVFNLTMLLLAIITVGNFLRDQKSNYLEGFLMIIVYIIIAIAAFYNPTSAEAEGHATTTTEGATTHERSLYGF</sequence>
<feature type="transmembrane region" description="Helical" evidence="10">
    <location>
        <begin position="427"/>
        <end position="446"/>
    </location>
</feature>
<dbReference type="Gene3D" id="1.20.1420.30">
    <property type="entry name" value="NCX, central ion-binding region"/>
    <property type="match status" value="1"/>
</dbReference>
<keyword evidence="8 10" id="KW-0406">Ion transport</keyword>
<feature type="transmembrane region" description="Helical" evidence="10">
    <location>
        <begin position="367"/>
        <end position="391"/>
    </location>
</feature>
<feature type="domain" description="Sodium/calcium exchanger membrane region" evidence="12">
    <location>
        <begin position="106"/>
        <end position="266"/>
    </location>
</feature>
<dbReference type="Proteomes" id="UP001583177">
    <property type="component" value="Unassembled WGS sequence"/>
</dbReference>
<keyword evidence="5 10" id="KW-0812">Transmembrane</keyword>
<feature type="region of interest" description="Disordered" evidence="11">
    <location>
        <begin position="1"/>
        <end position="58"/>
    </location>
</feature>
<evidence type="ECO:0000313" key="14">
    <source>
        <dbReference type="Proteomes" id="UP001583177"/>
    </source>
</evidence>
<feature type="transmembrane region" description="Helical" evidence="10">
    <location>
        <begin position="203"/>
        <end position="227"/>
    </location>
</feature>
<feature type="compositionally biased region" description="Polar residues" evidence="11">
    <location>
        <begin position="7"/>
        <end position="19"/>
    </location>
</feature>
<gene>
    <name evidence="13" type="ORF">Daus18300_003582</name>
</gene>
<dbReference type="EMBL" id="JAWRVE010000022">
    <property type="protein sequence ID" value="KAL1874563.1"/>
    <property type="molecule type" value="Genomic_DNA"/>
</dbReference>
<evidence type="ECO:0000256" key="9">
    <source>
        <dbReference type="ARBA" id="ARBA00023136"/>
    </source>
</evidence>
<dbReference type="NCBIfam" id="TIGR00378">
    <property type="entry name" value="cax"/>
    <property type="match status" value="1"/>
</dbReference>
<evidence type="ECO:0000256" key="6">
    <source>
        <dbReference type="ARBA" id="ARBA00022837"/>
    </source>
</evidence>
<evidence type="ECO:0000256" key="5">
    <source>
        <dbReference type="ARBA" id="ARBA00022692"/>
    </source>
</evidence>
<evidence type="ECO:0000256" key="10">
    <source>
        <dbReference type="RuleBase" id="RU365028"/>
    </source>
</evidence>
<dbReference type="InterPro" id="IPR004798">
    <property type="entry name" value="CAX-like"/>
</dbReference>
<feature type="transmembrane region" description="Helical" evidence="10">
    <location>
        <begin position="302"/>
        <end position="321"/>
    </location>
</feature>
<keyword evidence="4 10" id="KW-0109">Calcium transport</keyword>
<dbReference type="InterPro" id="IPR044880">
    <property type="entry name" value="NCX_ion-bd_dom_sf"/>
</dbReference>
<comment type="function">
    <text evidence="10">Has a role in promoting intracellular calcium ion sequestration via the exchange of calcium ions for hydrogen ions across the vacuolar membrane. Involved also in manganese ion homeostasis via its uptake into the vacuole.</text>
</comment>
<accession>A0ABR3XF37</accession>
<evidence type="ECO:0000256" key="2">
    <source>
        <dbReference type="ARBA" id="ARBA00008170"/>
    </source>
</evidence>
<keyword evidence="7 10" id="KW-1133">Transmembrane helix</keyword>
<keyword evidence="10" id="KW-0926">Vacuole</keyword>
<feature type="transmembrane region" description="Helical" evidence="10">
    <location>
        <begin position="247"/>
        <end position="265"/>
    </location>
</feature>
<reference evidence="13 14" key="1">
    <citation type="journal article" date="2024" name="IMA Fungus">
        <title>IMA Genome - F19 : A genome assembly and annotation guide to empower mycologists, including annotated draft genome sequences of Ceratocystis pirilliformis, Diaporthe australafricana, Fusarium ophioides, Paecilomyces lecythidis, and Sporothrix stenoceras.</title>
        <authorList>
            <person name="Aylward J."/>
            <person name="Wilson A.M."/>
            <person name="Visagie C.M."/>
            <person name="Spraker J."/>
            <person name="Barnes I."/>
            <person name="Buitendag C."/>
            <person name="Ceriani C."/>
            <person name="Del Mar Angel L."/>
            <person name="du Plessis D."/>
            <person name="Fuchs T."/>
            <person name="Gasser K."/>
            <person name="Kramer D."/>
            <person name="Li W."/>
            <person name="Munsamy K."/>
            <person name="Piso A."/>
            <person name="Price J.L."/>
            <person name="Sonnekus B."/>
            <person name="Thomas C."/>
            <person name="van der Nest A."/>
            <person name="van Dijk A."/>
            <person name="van Heerden A."/>
            <person name="van Vuuren N."/>
            <person name="Yilmaz N."/>
            <person name="Duong T.A."/>
            <person name="van der Merwe N.A."/>
            <person name="Wingfield M.J."/>
            <person name="Wingfield B.D."/>
        </authorList>
    </citation>
    <scope>NUCLEOTIDE SEQUENCE [LARGE SCALE GENOMIC DNA]</scope>
    <source>
        <strain evidence="13 14">CMW 18300</strain>
    </source>
</reference>
<proteinExistence type="inferred from homology"/>
<comment type="subcellular location">
    <subcellularLocation>
        <location evidence="1">Endomembrane system</location>
        <topology evidence="1">Multi-pass membrane protein</topology>
    </subcellularLocation>
    <subcellularLocation>
        <location evidence="10">Vacuole membrane</location>
    </subcellularLocation>
</comment>
<name>A0ABR3XF37_9PEZI</name>
<evidence type="ECO:0000256" key="7">
    <source>
        <dbReference type="ARBA" id="ARBA00022989"/>
    </source>
</evidence>
<comment type="similarity">
    <text evidence="2 10">Belongs to the Ca(2+):cation antiporter (CaCA) (TC 2.A.19) family.</text>
</comment>
<evidence type="ECO:0000256" key="8">
    <source>
        <dbReference type="ARBA" id="ARBA00023065"/>
    </source>
</evidence>
<feature type="domain" description="Sodium/calcium exchanger membrane region" evidence="12">
    <location>
        <begin position="303"/>
        <end position="445"/>
    </location>
</feature>